<comment type="function">
    <text evidence="9">ATP-dependent serine protease that mediates the selective degradation of mutant and abnormal proteins as well as certain short-lived regulatory proteins. Required for cellular homeostasis and for survival from DNA damage and developmental changes induced by stress. Degrades polypeptides processively to yield small peptide fragments that are 5 to 10 amino acids long. Binds to DNA in a double-stranded, site-specific manner.</text>
</comment>
<evidence type="ECO:0000256" key="10">
    <source>
        <dbReference type="PIRNR" id="PIRNR001174"/>
    </source>
</evidence>
<dbReference type="EMBL" id="CP065050">
    <property type="protein sequence ID" value="QPI58569.1"/>
    <property type="molecule type" value="Genomic_DNA"/>
</dbReference>
<dbReference type="Gene3D" id="1.20.58.1480">
    <property type="match status" value="1"/>
</dbReference>
<dbReference type="SMART" id="SM00382">
    <property type="entry name" value="AAA"/>
    <property type="match status" value="1"/>
</dbReference>
<dbReference type="NCBIfam" id="TIGR00763">
    <property type="entry name" value="lon"/>
    <property type="match status" value="1"/>
</dbReference>
<evidence type="ECO:0000256" key="8">
    <source>
        <dbReference type="ARBA" id="ARBA00023016"/>
    </source>
</evidence>
<dbReference type="InterPro" id="IPR046336">
    <property type="entry name" value="Lon_prtase_N_sf"/>
</dbReference>
<dbReference type="InterPro" id="IPR008268">
    <property type="entry name" value="Peptidase_S16_AS"/>
</dbReference>
<dbReference type="InterPro" id="IPR008269">
    <property type="entry name" value="Lon_proteolytic"/>
</dbReference>
<dbReference type="InterPro" id="IPR027065">
    <property type="entry name" value="Lon_Prtase"/>
</dbReference>
<proteinExistence type="evidence at transcript level"/>
<dbReference type="SUPFAM" id="SSF54211">
    <property type="entry name" value="Ribosomal protein S5 domain 2-like"/>
    <property type="match status" value="1"/>
</dbReference>
<protein>
    <recommendedName>
        <fullName evidence="9 10">Lon protease</fullName>
        <ecNumber evidence="9 10">3.4.21.53</ecNumber>
    </recommendedName>
    <alternativeName>
        <fullName evidence="9">ATP-dependent protease La</fullName>
    </alternativeName>
</protein>
<dbReference type="Gene3D" id="1.20.5.5270">
    <property type="match status" value="1"/>
</dbReference>
<dbReference type="InterPro" id="IPR003593">
    <property type="entry name" value="AAA+_ATPase"/>
</dbReference>
<name>A0ABX6WAV3_STRMQ</name>
<evidence type="ECO:0000259" key="13">
    <source>
        <dbReference type="PROSITE" id="PS51786"/>
    </source>
</evidence>
<evidence type="ECO:0000256" key="7">
    <source>
        <dbReference type="ARBA" id="ARBA00022840"/>
    </source>
</evidence>
<dbReference type="HAMAP" id="MF_01973">
    <property type="entry name" value="lon_bact"/>
    <property type="match status" value="1"/>
</dbReference>
<evidence type="ECO:0000256" key="9">
    <source>
        <dbReference type="HAMAP-Rule" id="MF_01973"/>
    </source>
</evidence>
<accession>A0ABX6WAV3</accession>
<evidence type="ECO:0000256" key="3">
    <source>
        <dbReference type="ARBA" id="ARBA00022670"/>
    </source>
</evidence>
<dbReference type="EC" id="3.4.21.53" evidence="9 10"/>
<keyword evidence="8 9" id="KW-0346">Stress response</keyword>
<dbReference type="PIRSF" id="PIRSF001174">
    <property type="entry name" value="Lon_proteas"/>
    <property type="match status" value="1"/>
</dbReference>
<dbReference type="InterPro" id="IPR054594">
    <property type="entry name" value="Lon_lid"/>
</dbReference>
<dbReference type="Proteomes" id="UP000663421">
    <property type="component" value="Chromosome"/>
</dbReference>
<dbReference type="CDD" id="cd19500">
    <property type="entry name" value="RecA-like_Lon"/>
    <property type="match status" value="1"/>
</dbReference>
<evidence type="ECO:0000313" key="15">
    <source>
        <dbReference type="EMBL" id="QPI58569.1"/>
    </source>
</evidence>
<evidence type="ECO:0000256" key="11">
    <source>
        <dbReference type="PROSITE-ProRule" id="PRU01122"/>
    </source>
</evidence>
<dbReference type="Pfam" id="PF02190">
    <property type="entry name" value="LON_substr_bdg"/>
    <property type="match status" value="1"/>
</dbReference>
<dbReference type="Pfam" id="PF22667">
    <property type="entry name" value="Lon_lid"/>
    <property type="match status" value="1"/>
</dbReference>
<dbReference type="PROSITE" id="PS51786">
    <property type="entry name" value="LON_PROTEOLYTIC"/>
    <property type="match status" value="1"/>
</dbReference>
<comment type="similarity">
    <text evidence="9 10 11 12">Belongs to the peptidase S16 family.</text>
</comment>
<dbReference type="PROSITE" id="PS51787">
    <property type="entry name" value="LON_N"/>
    <property type="match status" value="1"/>
</dbReference>
<dbReference type="InterPro" id="IPR014721">
    <property type="entry name" value="Ribsml_uS5_D2-typ_fold_subgr"/>
</dbReference>
<dbReference type="InterPro" id="IPR020568">
    <property type="entry name" value="Ribosomal_Su5_D2-typ_SF"/>
</dbReference>
<evidence type="ECO:0000256" key="4">
    <source>
        <dbReference type="ARBA" id="ARBA00022741"/>
    </source>
</evidence>
<dbReference type="InterPro" id="IPR004815">
    <property type="entry name" value="Lon_bac/euk-typ"/>
</dbReference>
<comment type="subunit">
    <text evidence="9 10">Homohexamer. Organized in a ring with a central cavity.</text>
</comment>
<dbReference type="GO" id="GO:0004252">
    <property type="term" value="F:serine-type endopeptidase activity"/>
    <property type="evidence" value="ECO:0007669"/>
    <property type="project" value="UniProtKB-EC"/>
</dbReference>
<keyword evidence="6 9" id="KW-0720">Serine protease</keyword>
<dbReference type="Gene3D" id="2.30.130.40">
    <property type="entry name" value="LON domain-like"/>
    <property type="match status" value="1"/>
</dbReference>
<keyword evidence="3 9" id="KW-0645">Protease</keyword>
<dbReference type="SUPFAM" id="SSF52540">
    <property type="entry name" value="P-loop containing nucleoside triphosphate hydrolases"/>
    <property type="match status" value="1"/>
</dbReference>
<sequence>MASLSTPLTLPVLPLDDEVVLPGMVVPLDLSDTEVRAAVEAAQAAARSSGSGGGKPKVLLVPRVDGTYAGIGTLGTVEQVGRLSDGDPGALIRGVRRVRIGAGTTGPGAALWVEGTTVEEIVPDPLPGAVTELIKEYKALATSWLRKRGAWQVVDRVQQIDDVSQLADNSGYSPFLSVAQRVELLETVDPVARLKLAVTWLSDHIAEQDVAESIAKDVQEGVDKQQREFLLRRQLEAVRKELAELNGDSEGESDDYRARVEAADLPEKVREAALKEVDKLERTSDQSPEGSWIRTWLDTVLELPWNERTEDAYDIRGAKAVLDADHAGLEDVKERITEYLAVRKRRADRGLGIVGGRRGGAVLALVGPPGVGKTSLGESVARAMGRKFVRVALGGVRDEAEIRGHRRTYVGALPGRVVRAIKEAGSMNPVVLLDEIDKVGSDFRGDPAAALLEVLDPAQNHTFRDHYLEVELDLSDVVFLATANVLEAIPEALLDRMELVRLDGYTEDEKVTIARDHLLPRQLERAGLEPGEVTVADEALRKLAGEYTREAGVRTLERSIARLLRKVAAQHELGERELPFTIDVAELRPLIGRPHHTPESAQDPAERRTAVPGVATGLAVTGAGGDVLFVEASLADPETGGAGLNLTGQLGDVMKESARIALSFLRSHGAELELPVGDLKERGVHLHVPAGAVPKDGPSAGVTMTTALASLLSGRQVRPDVAMTGEVSLTGRVLPIGGVKQKLLAAHRAGVTTVIIPKRNEPDLDDVPAEVLDKLDVHPVSDVRRVLELALEPASTAAAPEVPAAA</sequence>
<comment type="subcellular location">
    <subcellularLocation>
        <location evidence="1 9 10">Cytoplasm</location>
    </subcellularLocation>
</comment>
<evidence type="ECO:0000313" key="16">
    <source>
        <dbReference type="Proteomes" id="UP000663421"/>
    </source>
</evidence>
<organism evidence="15 16">
    <name type="scientific">Streptomyces malaysiensis</name>
    <dbReference type="NCBI Taxonomy" id="92644"/>
    <lineage>
        <taxon>Bacteria</taxon>
        <taxon>Bacillati</taxon>
        <taxon>Actinomycetota</taxon>
        <taxon>Actinomycetes</taxon>
        <taxon>Kitasatosporales</taxon>
        <taxon>Streptomycetaceae</taxon>
        <taxon>Streptomyces</taxon>
        <taxon>Streptomyces violaceusniger group</taxon>
    </lineage>
</organism>
<evidence type="ECO:0000259" key="14">
    <source>
        <dbReference type="PROSITE" id="PS51787"/>
    </source>
</evidence>
<feature type="domain" description="Lon proteolytic" evidence="13">
    <location>
        <begin position="609"/>
        <end position="793"/>
    </location>
</feature>
<feature type="active site" evidence="9 11">
    <location>
        <position position="699"/>
    </location>
</feature>
<dbReference type="InterPro" id="IPR027417">
    <property type="entry name" value="P-loop_NTPase"/>
</dbReference>
<dbReference type="PANTHER" id="PTHR10046">
    <property type="entry name" value="ATP DEPENDENT LON PROTEASE FAMILY MEMBER"/>
    <property type="match status" value="1"/>
</dbReference>
<keyword evidence="2 9" id="KW-0963">Cytoplasm</keyword>
<dbReference type="Gene3D" id="3.40.50.300">
    <property type="entry name" value="P-loop containing nucleotide triphosphate hydrolases"/>
    <property type="match status" value="1"/>
</dbReference>
<keyword evidence="4 9" id="KW-0547">Nucleotide-binding</keyword>
<keyword evidence="5 9" id="KW-0378">Hydrolase</keyword>
<evidence type="ECO:0000256" key="6">
    <source>
        <dbReference type="ARBA" id="ARBA00022825"/>
    </source>
</evidence>
<feature type="domain" description="Lon N-terminal" evidence="14">
    <location>
        <begin position="10"/>
        <end position="205"/>
    </location>
</feature>
<dbReference type="SUPFAM" id="SSF88697">
    <property type="entry name" value="PUA domain-like"/>
    <property type="match status" value="1"/>
</dbReference>
<dbReference type="SMART" id="SM00464">
    <property type="entry name" value="LON"/>
    <property type="match status" value="1"/>
</dbReference>
<dbReference type="InterPro" id="IPR015947">
    <property type="entry name" value="PUA-like_sf"/>
</dbReference>
<dbReference type="Gene3D" id="1.10.8.60">
    <property type="match status" value="1"/>
</dbReference>
<feature type="binding site" evidence="9">
    <location>
        <begin position="367"/>
        <end position="374"/>
    </location>
    <ligand>
        <name>ATP</name>
        <dbReference type="ChEBI" id="CHEBI:30616"/>
    </ligand>
</feature>
<comment type="induction">
    <text evidence="9">By heat shock.</text>
</comment>
<evidence type="ECO:0000256" key="1">
    <source>
        <dbReference type="ARBA" id="ARBA00004496"/>
    </source>
</evidence>
<keyword evidence="7 9" id="KW-0067">ATP-binding</keyword>
<gene>
    <name evidence="9 15" type="primary">lon</name>
    <name evidence="15" type="ORF">I1A49_29970</name>
</gene>
<feature type="active site" evidence="9 11">
    <location>
        <position position="742"/>
    </location>
</feature>
<keyword evidence="16" id="KW-1185">Reference proteome</keyword>
<evidence type="ECO:0000256" key="2">
    <source>
        <dbReference type="ARBA" id="ARBA00022490"/>
    </source>
</evidence>
<dbReference type="PRINTS" id="PR00830">
    <property type="entry name" value="ENDOLAPTASE"/>
</dbReference>
<dbReference type="Pfam" id="PF00004">
    <property type="entry name" value="AAA"/>
    <property type="match status" value="1"/>
</dbReference>
<evidence type="ECO:0000256" key="5">
    <source>
        <dbReference type="ARBA" id="ARBA00022801"/>
    </source>
</evidence>
<dbReference type="Gene3D" id="3.30.230.10">
    <property type="match status" value="1"/>
</dbReference>
<dbReference type="InterPro" id="IPR027543">
    <property type="entry name" value="Lon_bac"/>
</dbReference>
<dbReference type="InterPro" id="IPR003111">
    <property type="entry name" value="Lon_prtase_N"/>
</dbReference>
<reference evidence="15 16" key="1">
    <citation type="submission" date="2020-11" db="EMBL/GenBank/DDBJ databases">
        <title>Complete genome sequence unveiled secondary metabolic potentials in Streptomyces solisilvae HNM0141.</title>
        <authorList>
            <person name="Huang X."/>
        </authorList>
    </citation>
    <scope>NUCLEOTIDE SEQUENCE [LARGE SCALE GENOMIC DNA]</scope>
    <source>
        <strain evidence="15 16">HNM0141</strain>
    </source>
</reference>
<dbReference type="Pfam" id="PF05362">
    <property type="entry name" value="Lon_C"/>
    <property type="match status" value="1"/>
</dbReference>
<dbReference type="InterPro" id="IPR003959">
    <property type="entry name" value="ATPase_AAA_core"/>
</dbReference>
<dbReference type="PROSITE" id="PS01046">
    <property type="entry name" value="LON_SER"/>
    <property type="match status" value="1"/>
</dbReference>
<comment type="catalytic activity">
    <reaction evidence="9 10 11">
        <text>Hydrolysis of proteins in presence of ATP.</text>
        <dbReference type="EC" id="3.4.21.53"/>
    </reaction>
</comment>
<evidence type="ECO:0000256" key="12">
    <source>
        <dbReference type="RuleBase" id="RU000591"/>
    </source>
</evidence>